<evidence type="ECO:0000256" key="6">
    <source>
        <dbReference type="ARBA" id="ARBA00022771"/>
    </source>
</evidence>
<dbReference type="FunFam" id="1.20.272.10:FF:000001">
    <property type="entry name" value="Putative AAA family ATPase"/>
    <property type="match status" value="1"/>
</dbReference>
<keyword evidence="2" id="KW-0235">DNA replication</keyword>
<protein>
    <submittedName>
        <fullName evidence="12">p-loop containing nucleoside triphosphate hydrolase protein</fullName>
    </submittedName>
</protein>
<evidence type="ECO:0000313" key="13">
    <source>
        <dbReference type="Proteomes" id="UP000193719"/>
    </source>
</evidence>
<dbReference type="GO" id="GO:0006271">
    <property type="term" value="P:DNA strand elongation involved in DNA replication"/>
    <property type="evidence" value="ECO:0007669"/>
    <property type="project" value="UniProtKB-ARBA"/>
</dbReference>
<dbReference type="GO" id="GO:0005634">
    <property type="term" value="C:nucleus"/>
    <property type="evidence" value="ECO:0007669"/>
    <property type="project" value="TreeGrafter"/>
</dbReference>
<keyword evidence="5" id="KW-0227">DNA damage</keyword>
<evidence type="ECO:0000256" key="3">
    <source>
        <dbReference type="ARBA" id="ARBA00022723"/>
    </source>
</evidence>
<keyword evidence="9" id="KW-0234">DNA repair</keyword>
<dbReference type="GO" id="GO:0005524">
    <property type="term" value="F:ATP binding"/>
    <property type="evidence" value="ECO:0007669"/>
    <property type="project" value="UniProtKB-KW"/>
</dbReference>
<evidence type="ECO:0000256" key="2">
    <source>
        <dbReference type="ARBA" id="ARBA00022705"/>
    </source>
</evidence>
<dbReference type="Pfam" id="PF05496">
    <property type="entry name" value="RuvB_N"/>
    <property type="match status" value="1"/>
</dbReference>
<reference evidence="12 13" key="1">
    <citation type="submission" date="2016-08" db="EMBL/GenBank/DDBJ databases">
        <title>Genomes of anaerobic fungi encode conserved fungal cellulosomes for biomass hydrolysis.</title>
        <authorList>
            <consortium name="DOE Joint Genome Institute"/>
            <person name="Haitjema C.H."/>
            <person name="Gilmore S.P."/>
            <person name="Henske J.K."/>
            <person name="Solomon K.V."/>
            <person name="De Groot R."/>
            <person name="Kuo A."/>
            <person name="Mondo S.J."/>
            <person name="Salamov A.A."/>
            <person name="Labutti K."/>
            <person name="Zhao Z."/>
            <person name="Chiniquy J."/>
            <person name="Barry K."/>
            <person name="Brewer H.M."/>
            <person name="Purvine S.O."/>
            <person name="Wright A.T."/>
            <person name="Boxma B."/>
            <person name="Van Alen T."/>
            <person name="Hackstein J.H."/>
            <person name="Baker S.E."/>
            <person name="Grigoriev I.V."/>
            <person name="O'Malley M.A."/>
        </authorList>
    </citation>
    <scope>NUCLEOTIDE SEQUENCE [LARGE SCALE GENOMIC DNA]</scope>
    <source>
        <strain evidence="13">finn</strain>
    </source>
</reference>
<dbReference type="FunFam" id="3.40.50.300:FF:000137">
    <property type="entry name" value="Replication-associated recombination protein A"/>
    <property type="match status" value="1"/>
</dbReference>
<keyword evidence="4" id="KW-0547">Nucleotide-binding</keyword>
<dbReference type="Pfam" id="PF12002">
    <property type="entry name" value="MgsA_C"/>
    <property type="match status" value="1"/>
</dbReference>
<evidence type="ECO:0000256" key="1">
    <source>
        <dbReference type="ARBA" id="ARBA00008959"/>
    </source>
</evidence>
<dbReference type="InterPro" id="IPR006642">
    <property type="entry name" value="Rad18_UBZ4"/>
</dbReference>
<evidence type="ECO:0000256" key="5">
    <source>
        <dbReference type="ARBA" id="ARBA00022763"/>
    </source>
</evidence>
<comment type="similarity">
    <text evidence="1">Belongs to the AAA ATPase family. RarA/MGS1/WRNIP1 subfamily.</text>
</comment>
<proteinExistence type="inferred from homology"/>
<dbReference type="CDD" id="cd18139">
    <property type="entry name" value="HLD_clamp_RarA"/>
    <property type="match status" value="1"/>
</dbReference>
<keyword evidence="8" id="KW-0067">ATP-binding</keyword>
<evidence type="ECO:0000259" key="11">
    <source>
        <dbReference type="SMART" id="SM00734"/>
    </source>
</evidence>
<dbReference type="STRING" id="1754191.A0A1Y1VGN4"/>
<evidence type="ECO:0000313" key="12">
    <source>
        <dbReference type="EMBL" id="ORX54871.1"/>
    </source>
</evidence>
<dbReference type="AlphaFoldDB" id="A0A1Y1VGN4"/>
<dbReference type="InterPro" id="IPR008921">
    <property type="entry name" value="DNA_pol3_clamp-load_cplx_C"/>
</dbReference>
<dbReference type="SUPFAM" id="SSF48019">
    <property type="entry name" value="post-AAA+ oligomerization domain-like"/>
    <property type="match status" value="1"/>
</dbReference>
<keyword evidence="7" id="KW-0862">Zinc</keyword>
<dbReference type="InterPro" id="IPR021886">
    <property type="entry name" value="MgsA_C"/>
</dbReference>
<dbReference type="CDD" id="cd00009">
    <property type="entry name" value="AAA"/>
    <property type="match status" value="1"/>
</dbReference>
<dbReference type="OrthoDB" id="10265467at2759"/>
<dbReference type="InterPro" id="IPR032423">
    <property type="entry name" value="AAA_assoc_2"/>
</dbReference>
<evidence type="ECO:0000256" key="7">
    <source>
        <dbReference type="ARBA" id="ARBA00022833"/>
    </source>
</evidence>
<keyword evidence="6" id="KW-0863">Zinc-finger</keyword>
<dbReference type="InterPro" id="IPR003593">
    <property type="entry name" value="AAA+_ATPase"/>
</dbReference>
<name>A0A1Y1VGN4_9FUNG</name>
<evidence type="ECO:0000256" key="4">
    <source>
        <dbReference type="ARBA" id="ARBA00022741"/>
    </source>
</evidence>
<dbReference type="SUPFAM" id="SSF52540">
    <property type="entry name" value="P-loop containing nucleoside triphosphate hydrolases"/>
    <property type="match status" value="1"/>
</dbReference>
<reference evidence="12 13" key="2">
    <citation type="submission" date="2016-08" db="EMBL/GenBank/DDBJ databases">
        <title>Pervasive Adenine N6-methylation of Active Genes in Fungi.</title>
        <authorList>
            <consortium name="DOE Joint Genome Institute"/>
            <person name="Mondo S.J."/>
            <person name="Dannebaum R.O."/>
            <person name="Kuo R.C."/>
            <person name="Labutti K."/>
            <person name="Haridas S."/>
            <person name="Kuo A."/>
            <person name="Salamov A."/>
            <person name="Ahrendt S.R."/>
            <person name="Lipzen A."/>
            <person name="Sullivan W."/>
            <person name="Andreopoulos W.B."/>
            <person name="Clum A."/>
            <person name="Lindquist E."/>
            <person name="Daum C."/>
            <person name="Ramamoorthy G.K."/>
            <person name="Gryganskyi A."/>
            <person name="Culley D."/>
            <person name="Magnuson J.K."/>
            <person name="James T.Y."/>
            <person name="O'Malley M.A."/>
            <person name="Stajich J.E."/>
            <person name="Spatafora J.W."/>
            <person name="Visel A."/>
            <person name="Grigoriev I.V."/>
        </authorList>
    </citation>
    <scope>NUCLEOTIDE SEQUENCE [LARGE SCALE GENOMIC DNA]</scope>
    <source>
        <strain evidence="13">finn</strain>
    </source>
</reference>
<accession>A0A1Y1VGN4</accession>
<evidence type="ECO:0000259" key="10">
    <source>
        <dbReference type="SMART" id="SM00382"/>
    </source>
</evidence>
<evidence type="ECO:0000256" key="8">
    <source>
        <dbReference type="ARBA" id="ARBA00022840"/>
    </source>
</evidence>
<dbReference type="SMART" id="SM00382">
    <property type="entry name" value="AAA"/>
    <property type="match status" value="1"/>
</dbReference>
<dbReference type="EMBL" id="MCFH01000010">
    <property type="protein sequence ID" value="ORX54871.1"/>
    <property type="molecule type" value="Genomic_DNA"/>
</dbReference>
<dbReference type="PANTHER" id="PTHR13779:SF7">
    <property type="entry name" value="ATPASE WRNIP1"/>
    <property type="match status" value="1"/>
</dbReference>
<dbReference type="GO" id="GO:0008270">
    <property type="term" value="F:zinc ion binding"/>
    <property type="evidence" value="ECO:0007669"/>
    <property type="project" value="UniProtKB-KW"/>
</dbReference>
<feature type="domain" description="UBZ4-type" evidence="11">
    <location>
        <begin position="5"/>
        <end position="29"/>
    </location>
</feature>
<gene>
    <name evidence="12" type="ORF">BCR36DRAFT_348044</name>
</gene>
<dbReference type="Gene3D" id="1.20.272.10">
    <property type="match status" value="1"/>
</dbReference>
<dbReference type="GO" id="GO:0017116">
    <property type="term" value="F:single-stranded DNA helicase activity"/>
    <property type="evidence" value="ECO:0007669"/>
    <property type="project" value="TreeGrafter"/>
</dbReference>
<dbReference type="Gene3D" id="1.10.8.60">
    <property type="match status" value="1"/>
</dbReference>
<dbReference type="GO" id="GO:0009378">
    <property type="term" value="F:four-way junction helicase activity"/>
    <property type="evidence" value="ECO:0007669"/>
    <property type="project" value="InterPro"/>
</dbReference>
<dbReference type="Proteomes" id="UP000193719">
    <property type="component" value="Unassembled WGS sequence"/>
</dbReference>
<dbReference type="InterPro" id="IPR051314">
    <property type="entry name" value="AAA_ATPase_RarA/MGS1/WRNIP1"/>
</dbReference>
<dbReference type="InterPro" id="IPR027417">
    <property type="entry name" value="P-loop_NTPase"/>
</dbReference>
<dbReference type="GO" id="GO:0000731">
    <property type="term" value="P:DNA synthesis involved in DNA repair"/>
    <property type="evidence" value="ECO:0007669"/>
    <property type="project" value="TreeGrafter"/>
</dbReference>
<comment type="caution">
    <text evidence="12">The sequence shown here is derived from an EMBL/GenBank/DDBJ whole genome shotgun (WGS) entry which is preliminary data.</text>
</comment>
<dbReference type="GO" id="GO:0006310">
    <property type="term" value="P:DNA recombination"/>
    <property type="evidence" value="ECO:0007669"/>
    <property type="project" value="InterPro"/>
</dbReference>
<dbReference type="InterPro" id="IPR008824">
    <property type="entry name" value="RuvB-like_N"/>
</dbReference>
<dbReference type="Pfam" id="PF16193">
    <property type="entry name" value="AAA_assoc_2"/>
    <property type="match status" value="1"/>
</dbReference>
<dbReference type="PANTHER" id="PTHR13779">
    <property type="entry name" value="WERNER HELICASE-INTERACTING PROTEIN 1 FAMILY MEMBER"/>
    <property type="match status" value="1"/>
</dbReference>
<keyword evidence="13" id="KW-1185">Reference proteome</keyword>
<sequence>MNNSSVKCPVCNRYVTISGINAHLDSNCQCNIVQMDGSVKDIINDNTVNGQIPITDKFRKITNNHIYIGANSVEKKKTFQPTLFGKIPNNKRSNDSILNKKIPNHSLSSFKSSFDNNNNSSNNNNNYNINNILTRQNKKVKLEEKSNILQKFDINKKHDNNVITNPMKKENKKQLPLAELVRPKTLEEYFGQEEIMGKDSVLKTLIKENRVPSMILWGPPGVGKTCLARIISNQYNTFYREISGTIHSLQDLKKASEECANQLKITGKKAILFIDEIHRFNKLQQDSLLSWVERGAYTLIGATTENPSFKLNSALLSRCRVFQLKKLSKEAMLSIIERAARLKLELYDKILKVKNNSESESEKASSTDKESSNFKSSKDVYEENNVLYADKEVLELIAIMSDGDARNSLNILDMAIDLVLSNNSNKEITKDMIKMSFQKTHLLYDKNGEEHYDLISAFHKSIRGSDPDATLYWLGRMVYAGEDPLYIARRLIRIASEDVGFGDNNALTLAVSCYQACQFIGMPECDVVLAHTAVYMARAKKSVEVYKALGMVRDVIKQEIAYPVPMHIRNAPTMLMDELGYGKGYKYNPDYEEPVEQEYLPKDLKCRRYLGVFEENRKKAYLESKNKNEEMKDNKIDDKNKDNKYSLKIDDDVLSDDDIINLVNVVDHK</sequence>
<dbReference type="SMART" id="SM00734">
    <property type="entry name" value="ZnF_Rad18"/>
    <property type="match status" value="1"/>
</dbReference>
<dbReference type="Gene3D" id="3.40.50.300">
    <property type="entry name" value="P-loop containing nucleotide triphosphate hydrolases"/>
    <property type="match status" value="1"/>
</dbReference>
<dbReference type="GO" id="GO:0003677">
    <property type="term" value="F:DNA binding"/>
    <property type="evidence" value="ECO:0007669"/>
    <property type="project" value="InterPro"/>
</dbReference>
<feature type="domain" description="AAA+ ATPase" evidence="10">
    <location>
        <begin position="210"/>
        <end position="327"/>
    </location>
</feature>
<dbReference type="Gene3D" id="1.10.3710.10">
    <property type="entry name" value="DNA polymerase III clamp loader subunits, C-terminal domain"/>
    <property type="match status" value="1"/>
</dbReference>
<dbReference type="GO" id="GO:0008047">
    <property type="term" value="F:enzyme activator activity"/>
    <property type="evidence" value="ECO:0007669"/>
    <property type="project" value="TreeGrafter"/>
</dbReference>
<keyword evidence="3" id="KW-0479">Metal-binding</keyword>
<dbReference type="GO" id="GO:0016787">
    <property type="term" value="F:hydrolase activity"/>
    <property type="evidence" value="ECO:0007669"/>
    <property type="project" value="UniProtKB-KW"/>
</dbReference>
<evidence type="ECO:0000256" key="9">
    <source>
        <dbReference type="ARBA" id="ARBA00023204"/>
    </source>
</evidence>
<keyword evidence="12" id="KW-0378">Hydrolase</keyword>
<organism evidence="12 13">
    <name type="scientific">Piromyces finnis</name>
    <dbReference type="NCBI Taxonomy" id="1754191"/>
    <lineage>
        <taxon>Eukaryota</taxon>
        <taxon>Fungi</taxon>
        <taxon>Fungi incertae sedis</taxon>
        <taxon>Chytridiomycota</taxon>
        <taxon>Chytridiomycota incertae sedis</taxon>
        <taxon>Neocallimastigomycetes</taxon>
        <taxon>Neocallimastigales</taxon>
        <taxon>Neocallimastigaceae</taxon>
        <taxon>Piromyces</taxon>
    </lineage>
</organism>